<dbReference type="OrthoDB" id="2016540at2759"/>
<dbReference type="Pfam" id="PF09335">
    <property type="entry name" value="VTT_dom"/>
    <property type="match status" value="1"/>
</dbReference>
<keyword evidence="4" id="KW-1185">Reference proteome</keyword>
<feature type="domain" description="VTT" evidence="2">
    <location>
        <begin position="273"/>
        <end position="353"/>
    </location>
</feature>
<evidence type="ECO:0000313" key="4">
    <source>
        <dbReference type="Proteomes" id="UP000015354"/>
    </source>
</evidence>
<evidence type="ECO:0000259" key="2">
    <source>
        <dbReference type="Pfam" id="PF09335"/>
    </source>
</evidence>
<keyword evidence="1" id="KW-0472">Membrane</keyword>
<comment type="caution">
    <text evidence="3">The sequence shown here is derived from an EMBL/GenBank/DDBJ whole genome shotgun (WGS) entry which is preliminary data.</text>
</comment>
<feature type="transmembrane region" description="Helical" evidence="1">
    <location>
        <begin position="310"/>
        <end position="337"/>
    </location>
</feature>
<dbReference type="AlphaFoldDB" id="S9U4W6"/>
<gene>
    <name evidence="3" type="ORF">STCU_06447</name>
</gene>
<dbReference type="EMBL" id="ATMH01006447">
    <property type="protein sequence ID" value="EPY25847.1"/>
    <property type="molecule type" value="Genomic_DNA"/>
</dbReference>
<feature type="transmembrane region" description="Helical" evidence="1">
    <location>
        <begin position="42"/>
        <end position="61"/>
    </location>
</feature>
<evidence type="ECO:0000256" key="1">
    <source>
        <dbReference type="SAM" id="Phobius"/>
    </source>
</evidence>
<keyword evidence="1" id="KW-1133">Transmembrane helix</keyword>
<proteinExistence type="predicted"/>
<name>S9U4W6_9TRYP</name>
<sequence length="448" mass="50495">MPSANEKANAEKSVETQNLDVVRKVLADRGTPHLFRRPFTTLYYFLCISYRWLTSFIGRLVRKPVVHRVLFPLLLSLWLASVLMVPSYTAHIFTRLDSDRNGRVTHSEVHSYYAALLGRQTSVSEAYPADGEGLDGAAFEQWWSARADAGREYAYHDAGWWREAEYFLADAVYWIVLGVLSSVGLGTGMHSGLLFLFPHIYRTCSTAYMCGATDFWTFPSNPFYGPQARSFVCRSQSATQPSHAVLMCFLKVVPACMLWGAGTAMGEVPPYALSYAAALQGHRKEELEEVSSYDVLNRMKGWTLAKIQQYGFWAILLLAAWPNMAFDLCGMACGQFLMPFWTFFGATLIGKAVIKVNLQAVFFVLLFTGDNVERAVRRVGRWAAAVLPATVPVQSAVAKARGRWWRTCARALPAAQRGAWRPPKRTRSRSPFWSLRWDGWSWRRCAGS</sequence>
<feature type="transmembrane region" description="Helical" evidence="1">
    <location>
        <begin position="73"/>
        <end position="93"/>
    </location>
</feature>
<feature type="transmembrane region" description="Helical" evidence="1">
    <location>
        <begin position="171"/>
        <end position="197"/>
    </location>
</feature>
<dbReference type="InterPro" id="IPR018247">
    <property type="entry name" value="EF_Hand_1_Ca_BS"/>
</dbReference>
<feature type="transmembrane region" description="Helical" evidence="1">
    <location>
        <begin position="343"/>
        <end position="368"/>
    </location>
</feature>
<keyword evidence="1" id="KW-0812">Transmembrane</keyword>
<dbReference type="InterPro" id="IPR032816">
    <property type="entry name" value="VTT_dom"/>
</dbReference>
<protein>
    <recommendedName>
        <fullName evidence="2">VTT domain-containing protein</fullName>
    </recommendedName>
</protein>
<accession>S9U4W6</accession>
<organism evidence="3 4">
    <name type="scientific">Strigomonas culicis</name>
    <dbReference type="NCBI Taxonomy" id="28005"/>
    <lineage>
        <taxon>Eukaryota</taxon>
        <taxon>Discoba</taxon>
        <taxon>Euglenozoa</taxon>
        <taxon>Kinetoplastea</taxon>
        <taxon>Metakinetoplastina</taxon>
        <taxon>Trypanosomatida</taxon>
        <taxon>Trypanosomatidae</taxon>
        <taxon>Strigomonadinae</taxon>
        <taxon>Strigomonas</taxon>
    </lineage>
</organism>
<reference evidence="3 4" key="1">
    <citation type="journal article" date="2013" name="PLoS ONE">
        <title>Predicting the Proteins of Angomonas deanei, Strigomonas culicis and Their Respective Endosymbionts Reveals New Aspects of the Trypanosomatidae Family.</title>
        <authorList>
            <person name="Motta M.C."/>
            <person name="Martins A.C."/>
            <person name="de Souza S.S."/>
            <person name="Catta-Preta C.M."/>
            <person name="Silva R."/>
            <person name="Klein C.C."/>
            <person name="de Almeida L.G."/>
            <person name="de Lima Cunha O."/>
            <person name="Ciapina L.P."/>
            <person name="Brocchi M."/>
            <person name="Colabardini A.C."/>
            <person name="de Araujo Lima B."/>
            <person name="Machado C.R."/>
            <person name="de Almeida Soares C.M."/>
            <person name="Probst C.M."/>
            <person name="de Menezes C.B."/>
            <person name="Thompson C.E."/>
            <person name="Bartholomeu D.C."/>
            <person name="Gradia D.F."/>
            <person name="Pavoni D.P."/>
            <person name="Grisard E.C."/>
            <person name="Fantinatti-Garboggini F."/>
            <person name="Marchini F.K."/>
            <person name="Rodrigues-Luiz G.F."/>
            <person name="Wagner G."/>
            <person name="Goldman G.H."/>
            <person name="Fietto J.L."/>
            <person name="Elias M.C."/>
            <person name="Goldman M.H."/>
            <person name="Sagot M.F."/>
            <person name="Pereira M."/>
            <person name="Stoco P.H."/>
            <person name="de Mendonca-Neto R.P."/>
            <person name="Teixeira S.M."/>
            <person name="Maciel T.E."/>
            <person name="de Oliveira Mendes T.A."/>
            <person name="Urmenyi T.P."/>
            <person name="de Souza W."/>
            <person name="Schenkman S."/>
            <person name="de Vasconcelos A.T."/>
        </authorList>
    </citation>
    <scope>NUCLEOTIDE SEQUENCE [LARGE SCALE GENOMIC DNA]</scope>
</reference>
<dbReference type="Proteomes" id="UP000015354">
    <property type="component" value="Unassembled WGS sequence"/>
</dbReference>
<dbReference type="PROSITE" id="PS00018">
    <property type="entry name" value="EF_HAND_1"/>
    <property type="match status" value="1"/>
</dbReference>
<evidence type="ECO:0000313" key="3">
    <source>
        <dbReference type="EMBL" id="EPY25847.1"/>
    </source>
</evidence>